<dbReference type="Pfam" id="PF03727">
    <property type="entry name" value="Hexokinase_2"/>
    <property type="match status" value="1"/>
</dbReference>
<evidence type="ECO:0000256" key="11">
    <source>
        <dbReference type="ARBA" id="ARBA00048160"/>
    </source>
</evidence>
<evidence type="ECO:0000256" key="2">
    <source>
        <dbReference type="ARBA" id="ARBA00005028"/>
    </source>
</evidence>
<organism evidence="15 16">
    <name type="scientific">Piromyces finnis</name>
    <dbReference type="NCBI Taxonomy" id="1754191"/>
    <lineage>
        <taxon>Eukaryota</taxon>
        <taxon>Fungi</taxon>
        <taxon>Fungi incertae sedis</taxon>
        <taxon>Chytridiomycota</taxon>
        <taxon>Chytridiomycota incertae sedis</taxon>
        <taxon>Neocallimastigomycetes</taxon>
        <taxon>Neocallimastigales</taxon>
        <taxon>Neocallimastigaceae</taxon>
        <taxon>Piromyces</taxon>
    </lineage>
</organism>
<dbReference type="Gene3D" id="3.30.420.40">
    <property type="match status" value="1"/>
</dbReference>
<dbReference type="SUPFAM" id="SSF53067">
    <property type="entry name" value="Actin-like ATPase domain"/>
    <property type="match status" value="2"/>
</dbReference>
<feature type="domain" description="Hexokinase N-terminal" evidence="13">
    <location>
        <begin position="45"/>
        <end position="237"/>
    </location>
</feature>
<comment type="pathway">
    <text evidence="2">Carbohydrate metabolism; hexose metabolism.</text>
</comment>
<evidence type="ECO:0000256" key="8">
    <source>
        <dbReference type="ARBA" id="ARBA00023152"/>
    </source>
</evidence>
<comment type="catalytic activity">
    <reaction evidence="9">
        <text>a D-hexose + ATP = a D-hexose 6-phosphate + ADP + H(+)</text>
        <dbReference type="Rhea" id="RHEA:22740"/>
        <dbReference type="ChEBI" id="CHEBI:4194"/>
        <dbReference type="ChEBI" id="CHEBI:15378"/>
        <dbReference type="ChEBI" id="CHEBI:30616"/>
        <dbReference type="ChEBI" id="CHEBI:229467"/>
        <dbReference type="ChEBI" id="CHEBI:456216"/>
        <dbReference type="EC" id="2.7.1.1"/>
    </reaction>
    <physiologicalReaction direction="left-to-right" evidence="9">
        <dbReference type="Rhea" id="RHEA:22741"/>
    </physiologicalReaction>
</comment>
<evidence type="ECO:0000256" key="5">
    <source>
        <dbReference type="ARBA" id="ARBA00022741"/>
    </source>
</evidence>
<evidence type="ECO:0000256" key="4">
    <source>
        <dbReference type="ARBA" id="ARBA00022679"/>
    </source>
</evidence>
<comment type="catalytic activity">
    <reaction evidence="10">
        <text>D-fructose + ATP = D-fructose 6-phosphate + ADP + H(+)</text>
        <dbReference type="Rhea" id="RHEA:16125"/>
        <dbReference type="ChEBI" id="CHEBI:15378"/>
        <dbReference type="ChEBI" id="CHEBI:30616"/>
        <dbReference type="ChEBI" id="CHEBI:37721"/>
        <dbReference type="ChEBI" id="CHEBI:61527"/>
        <dbReference type="ChEBI" id="CHEBI:456216"/>
        <dbReference type="EC" id="2.7.1.1"/>
    </reaction>
    <physiologicalReaction direction="left-to-right" evidence="10">
        <dbReference type="Rhea" id="RHEA:16126"/>
    </physiologicalReaction>
</comment>
<reference evidence="15 16" key="2">
    <citation type="submission" date="2016-08" db="EMBL/GenBank/DDBJ databases">
        <title>Pervasive Adenine N6-methylation of Active Genes in Fungi.</title>
        <authorList>
            <consortium name="DOE Joint Genome Institute"/>
            <person name="Mondo S.J."/>
            <person name="Dannebaum R.O."/>
            <person name="Kuo R.C."/>
            <person name="Labutti K."/>
            <person name="Haridas S."/>
            <person name="Kuo A."/>
            <person name="Salamov A."/>
            <person name="Ahrendt S.R."/>
            <person name="Lipzen A."/>
            <person name="Sullivan W."/>
            <person name="Andreopoulos W.B."/>
            <person name="Clum A."/>
            <person name="Lindquist E."/>
            <person name="Daum C."/>
            <person name="Ramamoorthy G.K."/>
            <person name="Gryganskyi A."/>
            <person name="Culley D."/>
            <person name="Magnuson J.K."/>
            <person name="James T.Y."/>
            <person name="O'Malley M.A."/>
            <person name="Stajich J.E."/>
            <person name="Spatafora J.W."/>
            <person name="Visel A."/>
            <person name="Grigoriev I.V."/>
        </authorList>
    </citation>
    <scope>NUCLEOTIDE SEQUENCE [LARGE SCALE GENOMIC DNA]</scope>
    <source>
        <strain evidence="16">finn</strain>
    </source>
</reference>
<dbReference type="AlphaFoldDB" id="A0A1Y1VIJ8"/>
<dbReference type="InterPro" id="IPR022672">
    <property type="entry name" value="Hexokinase_N"/>
</dbReference>
<dbReference type="GO" id="GO:0006096">
    <property type="term" value="P:glycolytic process"/>
    <property type="evidence" value="ECO:0007669"/>
    <property type="project" value="UniProtKB-UniPathway"/>
</dbReference>
<keyword evidence="8 12" id="KW-0324">Glycolysis</keyword>
<dbReference type="STRING" id="1754191.A0A1Y1VIJ8"/>
<comment type="catalytic activity">
    <reaction evidence="11">
        <text>D-glucose + ATP = D-glucose 6-phosphate + ADP + H(+)</text>
        <dbReference type="Rhea" id="RHEA:17825"/>
        <dbReference type="ChEBI" id="CHEBI:4167"/>
        <dbReference type="ChEBI" id="CHEBI:15378"/>
        <dbReference type="ChEBI" id="CHEBI:30616"/>
        <dbReference type="ChEBI" id="CHEBI:61548"/>
        <dbReference type="ChEBI" id="CHEBI:456216"/>
        <dbReference type="EC" id="2.7.1.1"/>
    </reaction>
    <physiologicalReaction direction="left-to-right" evidence="11">
        <dbReference type="Rhea" id="RHEA:17826"/>
    </physiologicalReaction>
</comment>
<evidence type="ECO:0000256" key="7">
    <source>
        <dbReference type="ARBA" id="ARBA00022840"/>
    </source>
</evidence>
<dbReference type="PRINTS" id="PR00475">
    <property type="entry name" value="HEXOKINASE"/>
</dbReference>
<evidence type="ECO:0000259" key="13">
    <source>
        <dbReference type="Pfam" id="PF00349"/>
    </source>
</evidence>
<dbReference type="GO" id="GO:0001678">
    <property type="term" value="P:intracellular glucose homeostasis"/>
    <property type="evidence" value="ECO:0007669"/>
    <property type="project" value="InterPro"/>
</dbReference>
<accession>A0A1Y1VIJ8</accession>
<dbReference type="GO" id="GO:0005524">
    <property type="term" value="F:ATP binding"/>
    <property type="evidence" value="ECO:0007669"/>
    <property type="project" value="UniProtKB-UniRule"/>
</dbReference>
<dbReference type="OrthoDB" id="419537at2759"/>
<dbReference type="PANTHER" id="PTHR19443">
    <property type="entry name" value="HEXOKINASE"/>
    <property type="match status" value="1"/>
</dbReference>
<dbReference type="PROSITE" id="PS51748">
    <property type="entry name" value="HEXOKINASE_2"/>
    <property type="match status" value="1"/>
</dbReference>
<dbReference type="UniPathway" id="UPA00109">
    <property type="reaction ID" value="UER00180"/>
</dbReference>
<dbReference type="InterPro" id="IPR022673">
    <property type="entry name" value="Hexokinase_C"/>
</dbReference>
<feature type="domain" description="Hexokinase C-terminal" evidence="14">
    <location>
        <begin position="244"/>
        <end position="477"/>
    </location>
</feature>
<evidence type="ECO:0000256" key="10">
    <source>
        <dbReference type="ARBA" id="ARBA00047905"/>
    </source>
</evidence>
<evidence type="ECO:0000313" key="16">
    <source>
        <dbReference type="Proteomes" id="UP000193719"/>
    </source>
</evidence>
<dbReference type="Proteomes" id="UP000193719">
    <property type="component" value="Unassembled WGS sequence"/>
</dbReference>
<dbReference type="EC" id="2.7.1.-" evidence="12"/>
<proteinExistence type="inferred from homology"/>
<evidence type="ECO:0000256" key="9">
    <source>
        <dbReference type="ARBA" id="ARBA00044613"/>
    </source>
</evidence>
<dbReference type="GO" id="GO:0004340">
    <property type="term" value="F:glucokinase activity"/>
    <property type="evidence" value="ECO:0007669"/>
    <property type="project" value="TreeGrafter"/>
</dbReference>
<dbReference type="GO" id="GO:0005739">
    <property type="term" value="C:mitochondrion"/>
    <property type="evidence" value="ECO:0007669"/>
    <property type="project" value="TreeGrafter"/>
</dbReference>
<gene>
    <name evidence="15" type="ORF">BCR36DRAFT_319461</name>
</gene>
<comment type="similarity">
    <text evidence="3 12">Belongs to the hexokinase family.</text>
</comment>
<dbReference type="GO" id="GO:0006006">
    <property type="term" value="P:glucose metabolic process"/>
    <property type="evidence" value="ECO:0007669"/>
    <property type="project" value="TreeGrafter"/>
</dbReference>
<reference evidence="15 16" key="1">
    <citation type="submission" date="2016-08" db="EMBL/GenBank/DDBJ databases">
        <title>Genomes of anaerobic fungi encode conserved fungal cellulosomes for biomass hydrolysis.</title>
        <authorList>
            <consortium name="DOE Joint Genome Institute"/>
            <person name="Haitjema C.H."/>
            <person name="Gilmore S.P."/>
            <person name="Henske J.K."/>
            <person name="Solomon K.V."/>
            <person name="De Groot R."/>
            <person name="Kuo A."/>
            <person name="Mondo S.J."/>
            <person name="Salamov A.A."/>
            <person name="Labutti K."/>
            <person name="Zhao Z."/>
            <person name="Chiniquy J."/>
            <person name="Barry K."/>
            <person name="Brewer H.M."/>
            <person name="Purvine S.O."/>
            <person name="Wright A.T."/>
            <person name="Boxma B."/>
            <person name="Van Alen T."/>
            <person name="Hackstein J.H."/>
            <person name="Baker S.E."/>
            <person name="Grigoriev I.V."/>
            <person name="O'Malley M.A."/>
        </authorList>
    </citation>
    <scope>NUCLEOTIDE SEQUENCE [LARGE SCALE GENOMIC DNA]</scope>
    <source>
        <strain evidence="16">finn</strain>
    </source>
</reference>
<dbReference type="Gene3D" id="3.40.367.20">
    <property type="match status" value="1"/>
</dbReference>
<keyword evidence="5 12" id="KW-0547">Nucleotide-binding</keyword>
<keyword evidence="6 12" id="KW-0418">Kinase</keyword>
<dbReference type="InterPro" id="IPR043129">
    <property type="entry name" value="ATPase_NBD"/>
</dbReference>
<comment type="pathway">
    <text evidence="1">Carbohydrate degradation; glycolysis; D-glyceraldehyde 3-phosphate and glycerone phosphate from D-glucose: step 1/4.</text>
</comment>
<keyword evidence="16" id="KW-1185">Reference proteome</keyword>
<dbReference type="PANTHER" id="PTHR19443:SF16">
    <property type="entry name" value="HEXOKINASE TYPE 1-RELATED"/>
    <property type="match status" value="1"/>
</dbReference>
<evidence type="ECO:0000256" key="6">
    <source>
        <dbReference type="ARBA" id="ARBA00022777"/>
    </source>
</evidence>
<evidence type="ECO:0000256" key="3">
    <source>
        <dbReference type="ARBA" id="ARBA00009225"/>
    </source>
</evidence>
<keyword evidence="4 12" id="KW-0808">Transferase</keyword>
<dbReference type="CDD" id="cd24018">
    <property type="entry name" value="ASKHA_NBD_HK_fungi"/>
    <property type="match status" value="1"/>
</dbReference>
<dbReference type="Pfam" id="PF00349">
    <property type="entry name" value="Hexokinase_1"/>
    <property type="match status" value="1"/>
</dbReference>
<protein>
    <recommendedName>
        <fullName evidence="12">Phosphotransferase</fullName>
        <ecNumber evidence="12">2.7.1.-</ecNumber>
    </recommendedName>
</protein>
<dbReference type="GO" id="GO:0005536">
    <property type="term" value="F:D-glucose binding"/>
    <property type="evidence" value="ECO:0007669"/>
    <property type="project" value="InterPro"/>
</dbReference>
<dbReference type="EMBL" id="MCFH01000006">
    <property type="protein sequence ID" value="ORX57235.1"/>
    <property type="molecule type" value="Genomic_DNA"/>
</dbReference>
<dbReference type="InterPro" id="IPR001312">
    <property type="entry name" value="Hexokinase"/>
</dbReference>
<name>A0A1Y1VIJ8_9FUNG</name>
<evidence type="ECO:0000256" key="1">
    <source>
        <dbReference type="ARBA" id="ARBA00004888"/>
    </source>
</evidence>
<evidence type="ECO:0000313" key="15">
    <source>
        <dbReference type="EMBL" id="ORX57235.1"/>
    </source>
</evidence>
<dbReference type="FunFam" id="3.30.420.40:FF:000805">
    <property type="entry name" value="Hexokinase-2"/>
    <property type="match status" value="1"/>
</dbReference>
<evidence type="ECO:0000256" key="12">
    <source>
        <dbReference type="RuleBase" id="RU362007"/>
    </source>
</evidence>
<dbReference type="GO" id="GO:0005829">
    <property type="term" value="C:cytosol"/>
    <property type="evidence" value="ECO:0007669"/>
    <property type="project" value="TreeGrafter"/>
</dbReference>
<sequence>MSEGVVKNIFNVFKSNKNREKRNKRLSKHSIQYEKKGINCEGNILEQLEEEFIIGSAKLRQIVQHFLQEFKKGLEQDNANLAMHPSFVTKLPTGKEYGKNIILDLGGTNFKICEVYLEKQQQVRVRQKKFSIPETAKVADGERLFDFMADSVESFLKDCGLSKEEEHELGFTFSFPVRQTGIKSGELYLWSKEFKCSNTTGKDVVEMLNDAFKRNKINVNIKALVNNTVGTLMASAYNDPQSCIGLVLGEGTNAAYIERINNVKKWKDLHIESEKLIINTEWGSFDEEKLVLPVNKFDEILDLKSSNPGKHIFEKMISAFYLGEIVRLACISLIEKKLLFNGKSSMLFDKPNSFQIQYLSRIERDYSIELSDTKLILQDLLLIPSTTPKDRSIVRRIVELASIRSARLTASGIVALITQMNKMDGCTIAVDNFIYEYPHFINRIRDAIHELLGQYSENVILTYNKDGSSIGASIITSMIK</sequence>
<comment type="caution">
    <text evidence="15">The sequence shown here is derived from an EMBL/GenBank/DDBJ whole genome shotgun (WGS) entry which is preliminary data.</text>
</comment>
<evidence type="ECO:0000259" key="14">
    <source>
        <dbReference type="Pfam" id="PF03727"/>
    </source>
</evidence>
<dbReference type="GO" id="GO:0008865">
    <property type="term" value="F:fructokinase activity"/>
    <property type="evidence" value="ECO:0007669"/>
    <property type="project" value="TreeGrafter"/>
</dbReference>
<keyword evidence="7 12" id="KW-0067">ATP-binding</keyword>